<evidence type="ECO:0000313" key="1">
    <source>
        <dbReference type="EMBL" id="JAH37053.1"/>
    </source>
</evidence>
<protein>
    <submittedName>
        <fullName evidence="1">Uncharacterized protein</fullName>
    </submittedName>
</protein>
<proteinExistence type="predicted"/>
<reference evidence="1" key="1">
    <citation type="submission" date="2014-11" db="EMBL/GenBank/DDBJ databases">
        <authorList>
            <person name="Amaro Gonzalez C."/>
        </authorList>
    </citation>
    <scope>NUCLEOTIDE SEQUENCE</scope>
</reference>
<dbReference type="EMBL" id="GBXM01071524">
    <property type="protein sequence ID" value="JAH37053.1"/>
    <property type="molecule type" value="Transcribed_RNA"/>
</dbReference>
<dbReference type="AlphaFoldDB" id="A0A0E9S943"/>
<name>A0A0E9S943_ANGAN</name>
<accession>A0A0E9S943</accession>
<sequence length="50" mass="5780">MFLHAEAHITLPYQLKDRLISQIVLFIFKFVSAKVSRDKSVETDASNDQQ</sequence>
<organism evidence="1">
    <name type="scientific">Anguilla anguilla</name>
    <name type="common">European freshwater eel</name>
    <name type="synonym">Muraena anguilla</name>
    <dbReference type="NCBI Taxonomy" id="7936"/>
    <lineage>
        <taxon>Eukaryota</taxon>
        <taxon>Metazoa</taxon>
        <taxon>Chordata</taxon>
        <taxon>Craniata</taxon>
        <taxon>Vertebrata</taxon>
        <taxon>Euteleostomi</taxon>
        <taxon>Actinopterygii</taxon>
        <taxon>Neopterygii</taxon>
        <taxon>Teleostei</taxon>
        <taxon>Anguilliformes</taxon>
        <taxon>Anguillidae</taxon>
        <taxon>Anguilla</taxon>
    </lineage>
</organism>
<reference evidence="1" key="2">
    <citation type="journal article" date="2015" name="Fish Shellfish Immunol.">
        <title>Early steps in the European eel (Anguilla anguilla)-Vibrio vulnificus interaction in the gills: Role of the RtxA13 toxin.</title>
        <authorList>
            <person name="Callol A."/>
            <person name="Pajuelo D."/>
            <person name="Ebbesson L."/>
            <person name="Teles M."/>
            <person name="MacKenzie S."/>
            <person name="Amaro C."/>
        </authorList>
    </citation>
    <scope>NUCLEOTIDE SEQUENCE</scope>
</reference>